<dbReference type="Gene3D" id="1.10.8.10">
    <property type="entry name" value="DNA helicase RuvA subunit, C-terminal domain"/>
    <property type="match status" value="1"/>
</dbReference>
<protein>
    <recommendedName>
        <fullName evidence="5">Release factor glutamine methyltransferase</fullName>
        <shortName evidence="5">RF MTase</shortName>
        <ecNumber evidence="5">2.1.1.297</ecNumber>
    </recommendedName>
    <alternativeName>
        <fullName evidence="5">N5-glutamine methyltransferase PrmC</fullName>
    </alternativeName>
    <alternativeName>
        <fullName evidence="5">Protein-(glutamine-N5) MTase PrmC</fullName>
    </alternativeName>
    <alternativeName>
        <fullName evidence="5">Protein-glutamine N-methyltransferase PrmC</fullName>
    </alternativeName>
</protein>
<dbReference type="InterPro" id="IPR040758">
    <property type="entry name" value="PrmC_N"/>
</dbReference>
<dbReference type="InterPro" id="IPR029063">
    <property type="entry name" value="SAM-dependent_MTases_sf"/>
</dbReference>
<evidence type="ECO:0000256" key="1">
    <source>
        <dbReference type="ARBA" id="ARBA00022603"/>
    </source>
</evidence>
<dbReference type="NCBIfam" id="TIGR00536">
    <property type="entry name" value="hemK_fam"/>
    <property type="match status" value="1"/>
</dbReference>
<dbReference type="InterPro" id="IPR050320">
    <property type="entry name" value="N5-glutamine_MTase"/>
</dbReference>
<keyword evidence="1 5" id="KW-0489">Methyltransferase</keyword>
<dbReference type="EMBL" id="LGSZ01000025">
    <property type="protein sequence ID" value="KPH82021.1"/>
    <property type="molecule type" value="Genomic_DNA"/>
</dbReference>
<reference evidence="8 9" key="1">
    <citation type="submission" date="2015-07" db="EMBL/GenBank/DDBJ databases">
        <title>Whole genome sequencing of Bosea vaviloviae isolated from cave pool.</title>
        <authorList>
            <person name="Tan N.E.H."/>
            <person name="Lee Y.P."/>
            <person name="Gan H.M."/>
            <person name="Barton H."/>
            <person name="Savka M.A."/>
        </authorList>
    </citation>
    <scope>NUCLEOTIDE SEQUENCE [LARGE SCALE GENOMIC DNA]</scope>
    <source>
        <strain evidence="8 9">SD260</strain>
    </source>
</reference>
<dbReference type="HAMAP" id="MF_02126">
    <property type="entry name" value="RF_methyltr_PrmC"/>
    <property type="match status" value="1"/>
</dbReference>
<evidence type="ECO:0000256" key="3">
    <source>
        <dbReference type="ARBA" id="ARBA00022691"/>
    </source>
</evidence>
<evidence type="ECO:0000313" key="8">
    <source>
        <dbReference type="EMBL" id="KPH82021.1"/>
    </source>
</evidence>
<feature type="binding site" evidence="5">
    <location>
        <begin position="182"/>
        <end position="185"/>
    </location>
    <ligand>
        <name>substrate</name>
    </ligand>
</feature>
<comment type="catalytic activity">
    <reaction evidence="4 5">
        <text>L-glutaminyl-[peptide chain release factor] + S-adenosyl-L-methionine = N(5)-methyl-L-glutaminyl-[peptide chain release factor] + S-adenosyl-L-homocysteine + H(+)</text>
        <dbReference type="Rhea" id="RHEA:42896"/>
        <dbReference type="Rhea" id="RHEA-COMP:10271"/>
        <dbReference type="Rhea" id="RHEA-COMP:10272"/>
        <dbReference type="ChEBI" id="CHEBI:15378"/>
        <dbReference type="ChEBI" id="CHEBI:30011"/>
        <dbReference type="ChEBI" id="CHEBI:57856"/>
        <dbReference type="ChEBI" id="CHEBI:59789"/>
        <dbReference type="ChEBI" id="CHEBI:61891"/>
        <dbReference type="EC" id="2.1.1.297"/>
    </reaction>
</comment>
<keyword evidence="2 5" id="KW-0808">Transferase</keyword>
<dbReference type="AlphaFoldDB" id="A0A0N0MCC5"/>
<evidence type="ECO:0000256" key="4">
    <source>
        <dbReference type="ARBA" id="ARBA00048391"/>
    </source>
</evidence>
<dbReference type="InterPro" id="IPR007848">
    <property type="entry name" value="Small_mtfrase_dom"/>
</dbReference>
<organism evidence="8 9">
    <name type="scientific">Bosea vaviloviae</name>
    <dbReference type="NCBI Taxonomy" id="1526658"/>
    <lineage>
        <taxon>Bacteria</taxon>
        <taxon>Pseudomonadati</taxon>
        <taxon>Pseudomonadota</taxon>
        <taxon>Alphaproteobacteria</taxon>
        <taxon>Hyphomicrobiales</taxon>
        <taxon>Boseaceae</taxon>
        <taxon>Bosea</taxon>
    </lineage>
</organism>
<feature type="binding site" evidence="5">
    <location>
        <position position="168"/>
    </location>
    <ligand>
        <name>S-adenosyl-L-methionine</name>
        <dbReference type="ChEBI" id="CHEBI:59789"/>
    </ligand>
</feature>
<feature type="binding site" evidence="5">
    <location>
        <position position="139"/>
    </location>
    <ligand>
        <name>S-adenosyl-L-methionine</name>
        <dbReference type="ChEBI" id="CHEBI:59789"/>
    </ligand>
</feature>
<comment type="function">
    <text evidence="5">Methylates the class 1 translation termination release factors RF1/PrfA and RF2/PrfB on the glutamine residue of the universally conserved GGQ motif.</text>
</comment>
<dbReference type="GO" id="GO:0102559">
    <property type="term" value="F:peptide chain release factor N(5)-glutamine methyltransferase activity"/>
    <property type="evidence" value="ECO:0007669"/>
    <property type="project" value="UniProtKB-EC"/>
</dbReference>
<dbReference type="InterPro" id="IPR004556">
    <property type="entry name" value="HemK-like"/>
</dbReference>
<feature type="domain" description="Release factor glutamine methyltransferase N-terminal" evidence="7">
    <location>
        <begin position="3"/>
        <end position="69"/>
    </location>
</feature>
<comment type="similarity">
    <text evidence="5">Belongs to the protein N5-glutamine methyltransferase family. PrmC subfamily.</text>
</comment>
<evidence type="ECO:0000256" key="2">
    <source>
        <dbReference type="ARBA" id="ARBA00022679"/>
    </source>
</evidence>
<name>A0A0N0MCC5_9HYPH</name>
<dbReference type="GO" id="GO:0032259">
    <property type="term" value="P:methylation"/>
    <property type="evidence" value="ECO:0007669"/>
    <property type="project" value="UniProtKB-KW"/>
</dbReference>
<accession>A0A0N0MCC5</accession>
<dbReference type="Pfam" id="PF17827">
    <property type="entry name" value="PrmC_N"/>
    <property type="match status" value="1"/>
</dbReference>
<dbReference type="InterPro" id="IPR002052">
    <property type="entry name" value="DNA_methylase_N6_adenine_CS"/>
</dbReference>
<dbReference type="InterPro" id="IPR019874">
    <property type="entry name" value="RF_methyltr_PrmC"/>
</dbReference>
<dbReference type="PANTHER" id="PTHR18895">
    <property type="entry name" value="HEMK METHYLTRANSFERASE"/>
    <property type="match status" value="1"/>
</dbReference>
<dbReference type="PATRIC" id="fig|1526658.3.peg.5570"/>
<dbReference type="Gene3D" id="3.40.50.150">
    <property type="entry name" value="Vaccinia Virus protein VP39"/>
    <property type="match status" value="1"/>
</dbReference>
<keyword evidence="9" id="KW-1185">Reference proteome</keyword>
<dbReference type="EC" id="2.1.1.297" evidence="5"/>
<dbReference type="GO" id="GO:0003676">
    <property type="term" value="F:nucleic acid binding"/>
    <property type="evidence" value="ECO:0007669"/>
    <property type="project" value="InterPro"/>
</dbReference>
<sequence>MAQARRELAERLREGGSESAALEARVLMEAVAGERDPDPFGRLDPDATARLEAFAARRLSGEPVFRIIGEREFWGLPFALSKATLEPRPDSETLVEAALDCIGDRRQEPFSVLDLGTGTGCLLISVLSECRAATGLGVDLSPDACETAQHNAVVNSVSERVSFVQGSWTTALDRRFDLILSNPPYIPTAEIATLDVSVRDHDPMLALDGGADGLAPYRIFARTLPDVLAPQGIVVLEIGAGQEQDVIALMTQGGFAWRGSRRDLGGHPRALIFGYALK</sequence>
<dbReference type="PANTHER" id="PTHR18895:SF74">
    <property type="entry name" value="MTRF1L RELEASE FACTOR GLUTAMINE METHYLTRANSFERASE"/>
    <property type="match status" value="1"/>
</dbReference>
<dbReference type="NCBIfam" id="TIGR03534">
    <property type="entry name" value="RF_mod_PrmC"/>
    <property type="match status" value="1"/>
</dbReference>
<dbReference type="Pfam" id="PF05175">
    <property type="entry name" value="MTS"/>
    <property type="match status" value="1"/>
</dbReference>
<evidence type="ECO:0000259" key="6">
    <source>
        <dbReference type="Pfam" id="PF05175"/>
    </source>
</evidence>
<evidence type="ECO:0000259" key="7">
    <source>
        <dbReference type="Pfam" id="PF17827"/>
    </source>
</evidence>
<comment type="caution">
    <text evidence="8">The sequence shown here is derived from an EMBL/GenBank/DDBJ whole genome shotgun (WGS) entry which is preliminary data.</text>
</comment>
<evidence type="ECO:0000256" key="5">
    <source>
        <dbReference type="HAMAP-Rule" id="MF_02126"/>
    </source>
</evidence>
<dbReference type="PROSITE" id="PS00092">
    <property type="entry name" value="N6_MTASE"/>
    <property type="match status" value="1"/>
</dbReference>
<evidence type="ECO:0000313" key="9">
    <source>
        <dbReference type="Proteomes" id="UP000037822"/>
    </source>
</evidence>
<feature type="domain" description="Methyltransferase small" evidence="6">
    <location>
        <begin position="111"/>
        <end position="186"/>
    </location>
</feature>
<dbReference type="SUPFAM" id="SSF53335">
    <property type="entry name" value="S-adenosyl-L-methionine-dependent methyltransferases"/>
    <property type="match status" value="1"/>
</dbReference>
<keyword evidence="3 5" id="KW-0949">S-adenosyl-L-methionine</keyword>
<proteinExistence type="inferred from homology"/>
<feature type="binding site" evidence="5">
    <location>
        <begin position="116"/>
        <end position="120"/>
    </location>
    <ligand>
        <name>S-adenosyl-L-methionine</name>
        <dbReference type="ChEBI" id="CHEBI:59789"/>
    </ligand>
</feature>
<gene>
    <name evidence="5" type="primary">prmC</name>
    <name evidence="8" type="ORF">AE618_05890</name>
</gene>
<dbReference type="Proteomes" id="UP000037822">
    <property type="component" value="Unassembled WGS sequence"/>
</dbReference>
<dbReference type="CDD" id="cd02440">
    <property type="entry name" value="AdoMet_MTases"/>
    <property type="match status" value="1"/>
</dbReference>
<feature type="binding site" evidence="5">
    <location>
        <position position="182"/>
    </location>
    <ligand>
        <name>S-adenosyl-L-methionine</name>
        <dbReference type="ChEBI" id="CHEBI:59789"/>
    </ligand>
</feature>